<proteinExistence type="predicted"/>
<evidence type="ECO:0000313" key="8">
    <source>
        <dbReference type="EMBL" id="QTQ13176.1"/>
    </source>
</evidence>
<evidence type="ECO:0000313" key="9">
    <source>
        <dbReference type="Proteomes" id="UP000671908"/>
    </source>
</evidence>
<keyword evidence="1" id="KW-0540">Nuclease</keyword>
<keyword evidence="9" id="KW-1185">Reference proteome</keyword>
<dbReference type="InterPro" id="IPR013560">
    <property type="entry name" value="DUF1722"/>
</dbReference>
<dbReference type="Pfam" id="PF03851">
    <property type="entry name" value="UvdE"/>
    <property type="match status" value="1"/>
</dbReference>
<dbReference type="Pfam" id="PF08349">
    <property type="entry name" value="DUF1722"/>
    <property type="match status" value="1"/>
</dbReference>
<name>A0A975F2H3_9SPIR</name>
<evidence type="ECO:0000256" key="6">
    <source>
        <dbReference type="ARBA" id="ARBA00023204"/>
    </source>
</evidence>
<dbReference type="Proteomes" id="UP000671908">
    <property type="component" value="Chromosome"/>
</dbReference>
<evidence type="ECO:0000256" key="4">
    <source>
        <dbReference type="ARBA" id="ARBA00022769"/>
    </source>
</evidence>
<gene>
    <name evidence="8" type="primary">uvsE</name>
    <name evidence="8" type="ORF">HRQ91_01175</name>
</gene>
<dbReference type="NCBIfam" id="TIGR00629">
    <property type="entry name" value="uvde"/>
    <property type="match status" value="1"/>
</dbReference>
<sequence length="417" mass="47890">MAIGYACLTVGVEGVNYKTCRKENADEKTLKEIISVNLTSLDRMLDYNIENGIKMMRITSDIIPFGSHPVNQVKWWEIYENELFLLGKKAKDNGIRLSMHPGQYTVLNSPGEEVVKKAAEDLLYHARFLDSLGLDQSGKMILHIGGAYGNKKEALNRFAENYKKLDERIKNRLVIENDDKIFNIEEVLDLGLALKIPVIYDNLHNATNPSGEETDKYWIEKVSKTWTAKDGRQKIHYSEQAEDKKPGSHSQTINAKIFTDFYKEVGGDKIDIMLEVKDKNLSAVKAINAVQKSNIVELEKEWARYKYLVLEHSPLIYNEIRELLKDKNTYPVLEFYDLIDKALSHQASSGQIVNAAEHIWGYFNKISDKKTCDKVTRQIDKVAGGSKCRQLKKTLWSLANEYNQKYLLESLYFKDIF</sequence>
<dbReference type="Gene3D" id="3.20.20.150">
    <property type="entry name" value="Divalent-metal-dependent TIM barrel enzymes"/>
    <property type="match status" value="1"/>
</dbReference>
<accession>A0A975F2H3</accession>
<dbReference type="EMBL" id="CP054142">
    <property type="protein sequence ID" value="QTQ13176.1"/>
    <property type="molecule type" value="Genomic_DNA"/>
</dbReference>
<dbReference type="KEGG" id="tpav:HRQ91_01175"/>
<dbReference type="SUPFAM" id="SSF51658">
    <property type="entry name" value="Xylose isomerase-like"/>
    <property type="match status" value="1"/>
</dbReference>
<dbReference type="GO" id="GO:0004519">
    <property type="term" value="F:endonuclease activity"/>
    <property type="evidence" value="ECO:0007669"/>
    <property type="project" value="UniProtKB-KW"/>
</dbReference>
<dbReference type="RefSeq" id="WP_210119902.1">
    <property type="nucleotide sequence ID" value="NZ_CP054142.1"/>
</dbReference>
<reference evidence="8 9" key="1">
    <citation type="journal article" date="2021" name="Microbiol. Resour. Announc.">
        <title>Complete Genome Sequences of Three Human Oral Treponema parvum Isolates.</title>
        <authorList>
            <person name="Zeng H."/>
            <person name="Watt R.M."/>
        </authorList>
    </citation>
    <scope>NUCLEOTIDE SEQUENCE [LARGE SCALE GENOMIC DNA]</scope>
    <source>
        <strain evidence="8 9">ATCC 700770</strain>
    </source>
</reference>
<dbReference type="GO" id="GO:0016787">
    <property type="term" value="F:hydrolase activity"/>
    <property type="evidence" value="ECO:0007669"/>
    <property type="project" value="UniProtKB-KW"/>
</dbReference>
<evidence type="ECO:0000256" key="5">
    <source>
        <dbReference type="ARBA" id="ARBA00022801"/>
    </source>
</evidence>
<feature type="domain" description="DUF1722" evidence="7">
    <location>
        <begin position="306"/>
        <end position="414"/>
    </location>
</feature>
<dbReference type="AlphaFoldDB" id="A0A975F2H3"/>
<evidence type="ECO:0000256" key="3">
    <source>
        <dbReference type="ARBA" id="ARBA00022763"/>
    </source>
</evidence>
<keyword evidence="5" id="KW-0378">Hydrolase</keyword>
<dbReference type="GO" id="GO:0006289">
    <property type="term" value="P:nucleotide-excision repair"/>
    <property type="evidence" value="ECO:0007669"/>
    <property type="project" value="InterPro"/>
</dbReference>
<evidence type="ECO:0000256" key="2">
    <source>
        <dbReference type="ARBA" id="ARBA00022759"/>
    </source>
</evidence>
<keyword evidence="3" id="KW-0227">DNA damage</keyword>
<evidence type="ECO:0000256" key="1">
    <source>
        <dbReference type="ARBA" id="ARBA00022722"/>
    </source>
</evidence>
<evidence type="ECO:0000259" key="7">
    <source>
        <dbReference type="Pfam" id="PF08349"/>
    </source>
</evidence>
<dbReference type="PANTHER" id="PTHR31290:SF5">
    <property type="entry name" value="UV-DAMAGE ENDONUCLEASE"/>
    <property type="match status" value="1"/>
</dbReference>
<protein>
    <submittedName>
        <fullName evidence="8">UV DNA damage repair endonuclease UvsE</fullName>
    </submittedName>
</protein>
<dbReference type="PANTHER" id="PTHR31290">
    <property type="entry name" value="UV-DAMAGE ENDONUCLEASE"/>
    <property type="match status" value="1"/>
</dbReference>
<keyword evidence="4" id="KW-0228">DNA excision</keyword>
<keyword evidence="2 8" id="KW-0255">Endonuclease</keyword>
<dbReference type="InterPro" id="IPR004601">
    <property type="entry name" value="UvdE"/>
</dbReference>
<keyword evidence="6" id="KW-0234">DNA repair</keyword>
<dbReference type="GO" id="GO:0009411">
    <property type="term" value="P:response to UV"/>
    <property type="evidence" value="ECO:0007669"/>
    <property type="project" value="InterPro"/>
</dbReference>
<dbReference type="InterPro" id="IPR036237">
    <property type="entry name" value="Xyl_isomerase-like_sf"/>
</dbReference>
<organism evidence="8 9">
    <name type="scientific">Treponema parvum</name>
    <dbReference type="NCBI Taxonomy" id="138851"/>
    <lineage>
        <taxon>Bacteria</taxon>
        <taxon>Pseudomonadati</taxon>
        <taxon>Spirochaetota</taxon>
        <taxon>Spirochaetia</taxon>
        <taxon>Spirochaetales</taxon>
        <taxon>Treponemataceae</taxon>
        <taxon>Treponema</taxon>
    </lineage>
</organism>